<evidence type="ECO:0000313" key="2">
    <source>
        <dbReference type="Proteomes" id="UP001501523"/>
    </source>
</evidence>
<dbReference type="EMBL" id="BAAAEU010000004">
    <property type="protein sequence ID" value="GAA0707958.1"/>
    <property type="molecule type" value="Genomic_DNA"/>
</dbReference>
<dbReference type="Proteomes" id="UP001501523">
    <property type="component" value="Unassembled WGS sequence"/>
</dbReference>
<reference evidence="1 2" key="1">
    <citation type="journal article" date="2019" name="Int. J. Syst. Evol. Microbiol.">
        <title>The Global Catalogue of Microorganisms (GCM) 10K type strain sequencing project: providing services to taxonomists for standard genome sequencing and annotation.</title>
        <authorList>
            <consortium name="The Broad Institute Genomics Platform"/>
            <consortium name="The Broad Institute Genome Sequencing Center for Infectious Disease"/>
            <person name="Wu L."/>
            <person name="Ma J."/>
        </authorList>
    </citation>
    <scope>NUCLEOTIDE SEQUENCE [LARGE SCALE GENOMIC DNA]</scope>
    <source>
        <strain evidence="1 2">JCM 15421</strain>
    </source>
</reference>
<dbReference type="Gene3D" id="1.10.3210.10">
    <property type="entry name" value="Hypothetical protein af1432"/>
    <property type="match status" value="1"/>
</dbReference>
<organism evidence="1 2">
    <name type="scientific">Dokdonella soli</name>
    <dbReference type="NCBI Taxonomy" id="529810"/>
    <lineage>
        <taxon>Bacteria</taxon>
        <taxon>Pseudomonadati</taxon>
        <taxon>Pseudomonadota</taxon>
        <taxon>Gammaproteobacteria</taxon>
        <taxon>Lysobacterales</taxon>
        <taxon>Rhodanobacteraceae</taxon>
        <taxon>Dokdonella</taxon>
    </lineage>
</organism>
<evidence type="ECO:0000313" key="1">
    <source>
        <dbReference type="EMBL" id="GAA0707958.1"/>
    </source>
</evidence>
<protein>
    <submittedName>
        <fullName evidence="1">Uncharacterized protein</fullName>
    </submittedName>
</protein>
<accession>A0ABN1ID25</accession>
<proteinExistence type="predicted"/>
<sequence length="165" mass="17799">MGCLLSPDADTLPKPPWGARKEAYLHHLREVDEATLLVSACDKLHNARAIVADVRALGPAVFQRFKAGRDGTLWYYRELVRTFAARGAAPARELALALEDMGRLAGAPDASPLLASLDTRQKALLATYLRTRGGIAGGAGRRWARFGNPFRDAPAGAGDCWFVNG</sequence>
<keyword evidence="2" id="KW-1185">Reference proteome</keyword>
<comment type="caution">
    <text evidence="1">The sequence shown here is derived from an EMBL/GenBank/DDBJ whole genome shotgun (WGS) entry which is preliminary data.</text>
</comment>
<name>A0ABN1ID25_9GAMM</name>
<dbReference type="RefSeq" id="WP_379988970.1">
    <property type="nucleotide sequence ID" value="NZ_BAAAEU010000004.1"/>
</dbReference>
<gene>
    <name evidence="1" type="ORF">GCM10009105_07100</name>
</gene>